<dbReference type="Gene3D" id="3.40.309.10">
    <property type="entry name" value="Aldehyde Dehydrogenase, Chain A, domain 2"/>
    <property type="match status" value="1"/>
</dbReference>
<dbReference type="GO" id="GO:0004029">
    <property type="term" value="F:aldehyde dehydrogenase (NAD+) activity"/>
    <property type="evidence" value="ECO:0007669"/>
    <property type="project" value="UniProtKB-EC"/>
</dbReference>
<evidence type="ECO:0000313" key="8">
    <source>
        <dbReference type="Proteomes" id="UP000187059"/>
    </source>
</evidence>
<comment type="similarity">
    <text evidence="1 5">Belongs to the aldehyde dehydrogenase family.</text>
</comment>
<dbReference type="Proteomes" id="UP000187059">
    <property type="component" value="Plasmid pPABY1"/>
</dbReference>
<feature type="domain" description="Aldehyde dehydrogenase" evidence="6">
    <location>
        <begin position="16"/>
        <end position="481"/>
    </location>
</feature>
<keyword evidence="3" id="KW-0558">Oxidation</keyword>
<dbReference type="CDD" id="cd07114">
    <property type="entry name" value="ALDH_DhaS"/>
    <property type="match status" value="1"/>
</dbReference>
<geneLocation type="plasmid" evidence="8">
    <name>ppaby1</name>
</geneLocation>
<dbReference type="InterPro" id="IPR015590">
    <property type="entry name" value="Aldehyde_DH_dom"/>
</dbReference>
<dbReference type="RefSeq" id="WP_380659099.1">
    <property type="nucleotide sequence ID" value="NZ_JBHSGJ010000021.1"/>
</dbReference>
<protein>
    <submittedName>
        <fullName evidence="7">Aldehyde dehydrogenase (NAD+)</fullName>
        <ecNumber evidence="7">1.2.1.3</ecNumber>
    </submittedName>
</protein>
<dbReference type="FunFam" id="3.40.309.10:FF:000012">
    <property type="entry name" value="Betaine aldehyde dehydrogenase"/>
    <property type="match status" value="1"/>
</dbReference>
<keyword evidence="8" id="KW-1185">Reference proteome</keyword>
<keyword evidence="2 5" id="KW-0560">Oxidoreductase</keyword>
<evidence type="ECO:0000259" key="6">
    <source>
        <dbReference type="Pfam" id="PF00171"/>
    </source>
</evidence>
<dbReference type="KEGG" id="paby:Ga0080574_TMP321"/>
<gene>
    <name evidence="7" type="ORF">Ga0080574_TMP321</name>
</gene>
<evidence type="ECO:0000256" key="2">
    <source>
        <dbReference type="ARBA" id="ARBA00023002"/>
    </source>
</evidence>
<dbReference type="PROSITE" id="PS00070">
    <property type="entry name" value="ALDEHYDE_DEHYDR_CYS"/>
    <property type="match status" value="1"/>
</dbReference>
<evidence type="ECO:0000256" key="3">
    <source>
        <dbReference type="ARBA" id="ARBA00023097"/>
    </source>
</evidence>
<dbReference type="EC" id="1.2.1.3" evidence="7"/>
<dbReference type="InterPro" id="IPR016161">
    <property type="entry name" value="Ald_DH/histidinol_DH"/>
</dbReference>
<reference evidence="7 8" key="1">
    <citation type="submission" date="2016-04" db="EMBL/GenBank/DDBJ databases">
        <title>Deep-sea bacteria in the southern Pacific.</title>
        <authorList>
            <person name="Tang K."/>
        </authorList>
    </citation>
    <scope>NUCLEOTIDE SEQUENCE [LARGE SCALE GENOMIC DNA]</scope>
    <source>
        <strain evidence="7 8">JLT2014</strain>
        <plasmid evidence="8">ppaby1</plasmid>
    </source>
</reference>
<name>A0A1P8UMS5_9RHOB</name>
<keyword evidence="7" id="KW-0614">Plasmid</keyword>
<evidence type="ECO:0000313" key="7">
    <source>
        <dbReference type="EMBL" id="APZ50655.1"/>
    </source>
</evidence>
<dbReference type="SUPFAM" id="SSF53720">
    <property type="entry name" value="ALDH-like"/>
    <property type="match status" value="1"/>
</dbReference>
<feature type="active site" evidence="4">
    <location>
        <position position="254"/>
    </location>
</feature>
<evidence type="ECO:0000256" key="4">
    <source>
        <dbReference type="PROSITE-ProRule" id="PRU10007"/>
    </source>
</evidence>
<sequence length="496" mass="53733">MNSSLKRYQVFIGNAWQDSASREVFQSYNPFTGEPWSEIPKCDARDVDAAVEAAHDALYSGEWGRMAPTQRGALMRKLGDLITRDAEKLAAVEVRDNGKLLAEVNGQVRYLPQWLYFYGGLADKINGAVVPIDKPDMFTYTLREPVGVVAAIVPWNSPLMLMMWKLAPALAAGCTFVLKPSEHTSASALEFAALMQEAGFPPGVFNVVTGFGKDVGDPLTVHPKVAKIAFTGGEAAGRTIMENAAPSFKRLTLELGGKSAQIVFPDADLDAAVSGGIAGIFAATGQTCIAGSRLLVHESIYDAYLDRFVASAKTARMGDPMEMGTQVGPVTTKPQFERILSYIEIAKGEGARCVLGGNAAGRPECGSGWFIEPTVFADVRNDMRIAQEEVFGPVVSVIPFREDEEAYAIANDTSYGLAAGVWTFSIKRATVAPKRLRAGTVWVNTYRTASFLMPFGGVKASGFGRENGIEAINQYLETKSVWLSYEAETKNPFVMR</sequence>
<dbReference type="PANTHER" id="PTHR11699">
    <property type="entry name" value="ALDEHYDE DEHYDROGENASE-RELATED"/>
    <property type="match status" value="1"/>
</dbReference>
<dbReference type="FunFam" id="3.40.605.10:FF:000026">
    <property type="entry name" value="Aldehyde dehydrogenase, putative"/>
    <property type="match status" value="1"/>
</dbReference>
<dbReference type="EMBL" id="CP015091">
    <property type="protein sequence ID" value="APZ50655.1"/>
    <property type="molecule type" value="Genomic_DNA"/>
</dbReference>
<dbReference type="Gene3D" id="3.40.605.10">
    <property type="entry name" value="Aldehyde Dehydrogenase, Chain A, domain 1"/>
    <property type="match status" value="1"/>
</dbReference>
<dbReference type="AlphaFoldDB" id="A0A1P8UMS5"/>
<dbReference type="Pfam" id="PF00171">
    <property type="entry name" value="Aldedh"/>
    <property type="match status" value="1"/>
</dbReference>
<dbReference type="InterPro" id="IPR016163">
    <property type="entry name" value="Ald_DH_C"/>
</dbReference>
<evidence type="ECO:0000256" key="5">
    <source>
        <dbReference type="RuleBase" id="RU003345"/>
    </source>
</evidence>
<dbReference type="InterPro" id="IPR016160">
    <property type="entry name" value="Ald_DH_CS_CYS"/>
</dbReference>
<organism evidence="7 8">
    <name type="scientific">Salipiger abyssi</name>
    <dbReference type="NCBI Taxonomy" id="1250539"/>
    <lineage>
        <taxon>Bacteria</taxon>
        <taxon>Pseudomonadati</taxon>
        <taxon>Pseudomonadota</taxon>
        <taxon>Alphaproteobacteria</taxon>
        <taxon>Rhodobacterales</taxon>
        <taxon>Roseobacteraceae</taxon>
        <taxon>Salipiger</taxon>
    </lineage>
</organism>
<dbReference type="PROSITE" id="PS00687">
    <property type="entry name" value="ALDEHYDE_DEHYDR_GLU"/>
    <property type="match status" value="1"/>
</dbReference>
<evidence type="ECO:0000256" key="1">
    <source>
        <dbReference type="ARBA" id="ARBA00009986"/>
    </source>
</evidence>
<dbReference type="InterPro" id="IPR016162">
    <property type="entry name" value="Ald_DH_N"/>
</dbReference>
<proteinExistence type="inferred from homology"/>
<accession>A0A1P8UMS5</accession>
<dbReference type="FunFam" id="3.40.605.10:FF:000007">
    <property type="entry name" value="NAD/NADP-dependent betaine aldehyde dehydrogenase"/>
    <property type="match status" value="1"/>
</dbReference>
<dbReference type="InterPro" id="IPR029510">
    <property type="entry name" value="Ald_DH_CS_GLU"/>
</dbReference>